<dbReference type="OrthoDB" id="1355574at2"/>
<keyword evidence="3" id="KW-1185">Reference proteome</keyword>
<dbReference type="EMBL" id="RCZH01000006">
    <property type="protein sequence ID" value="TPG40717.1"/>
    <property type="molecule type" value="Genomic_DNA"/>
</dbReference>
<gene>
    <name evidence="2" type="ORF">EAH81_10230</name>
</gene>
<keyword evidence="1" id="KW-0732">Signal</keyword>
<evidence type="ECO:0000313" key="2">
    <source>
        <dbReference type="EMBL" id="TPG40717.1"/>
    </source>
</evidence>
<accession>A0A502ET46</accession>
<proteinExistence type="predicted"/>
<evidence type="ECO:0000256" key="1">
    <source>
        <dbReference type="SAM" id="SignalP"/>
    </source>
</evidence>
<evidence type="ECO:0000313" key="3">
    <source>
        <dbReference type="Proteomes" id="UP000319700"/>
    </source>
</evidence>
<dbReference type="Proteomes" id="UP000319700">
    <property type="component" value="Unassembled WGS sequence"/>
</dbReference>
<comment type="caution">
    <text evidence="2">The sequence shown here is derived from an EMBL/GenBank/DDBJ whole genome shotgun (WGS) entry which is preliminary data.</text>
</comment>
<dbReference type="AlphaFoldDB" id="A0A502ET46"/>
<name>A0A502ET46_9FLAO</name>
<feature type="signal peptide" evidence="1">
    <location>
        <begin position="1"/>
        <end position="19"/>
    </location>
</feature>
<evidence type="ECO:0008006" key="4">
    <source>
        <dbReference type="Google" id="ProtNLM"/>
    </source>
</evidence>
<feature type="chain" id="PRO_5021289003" description="DUF4251 domain-containing protein" evidence="1">
    <location>
        <begin position="20"/>
        <end position="163"/>
    </location>
</feature>
<dbReference type="RefSeq" id="WP_140506530.1">
    <property type="nucleotide sequence ID" value="NZ_RCZH01000006.1"/>
</dbReference>
<protein>
    <recommendedName>
        <fullName evidence="4">DUF4251 domain-containing protein</fullName>
    </recommendedName>
</protein>
<sequence length="163" mass="18554">MKKYYTLFLLFLFVTVSYAQQSQSPTTLVVDKAWLNEDEEWTDFNYSGQIVFSTIPSNEEGSLRIGNYDFLYDLCNGEAKFSNKATYSSAEFSHPRKVSAKTDKQGVVNTTYEGTLIFQSDRDYYSIIAIVTILDKGGNILGIKIHSKDNDRKEYAFSLKPTS</sequence>
<reference evidence="2 3" key="1">
    <citation type="journal article" date="2019" name="Environ. Microbiol.">
        <title>Species interactions and distinct microbial communities in high Arctic permafrost affected cryosols are associated with the CH4 and CO2 gas fluxes.</title>
        <authorList>
            <person name="Altshuler I."/>
            <person name="Hamel J."/>
            <person name="Turney S."/>
            <person name="Magnuson E."/>
            <person name="Levesque R."/>
            <person name="Greer C."/>
            <person name="Whyte L.G."/>
        </authorList>
    </citation>
    <scope>NUCLEOTIDE SEQUENCE [LARGE SCALE GENOMIC DNA]</scope>
    <source>
        <strain evidence="2 3">42</strain>
    </source>
</reference>
<organism evidence="2 3">
    <name type="scientific">Flavobacterium pectinovorum</name>
    <dbReference type="NCBI Taxonomy" id="29533"/>
    <lineage>
        <taxon>Bacteria</taxon>
        <taxon>Pseudomonadati</taxon>
        <taxon>Bacteroidota</taxon>
        <taxon>Flavobacteriia</taxon>
        <taxon>Flavobacteriales</taxon>
        <taxon>Flavobacteriaceae</taxon>
        <taxon>Flavobacterium</taxon>
    </lineage>
</organism>